<feature type="compositionally biased region" description="Polar residues" evidence="1">
    <location>
        <begin position="25"/>
        <end position="51"/>
    </location>
</feature>
<protein>
    <submittedName>
        <fullName evidence="2">Uncharacterized protein</fullName>
    </submittedName>
</protein>
<name>A0A0D0V8N5_9TREE</name>
<dbReference type="HOGENOM" id="CLU_700233_0_0_1"/>
<dbReference type="AlphaFoldDB" id="A0A0D0V8N5"/>
<gene>
    <name evidence="2" type="ORF">I313_02332</name>
</gene>
<reference evidence="2 3" key="1">
    <citation type="submission" date="2015-01" db="EMBL/GenBank/DDBJ databases">
        <title>The Genome Sequence of Cryptococcus gattii Ram5.</title>
        <authorList>
            <consortium name="The Broad Institute Genomics Platform"/>
            <person name="Cuomo C."/>
            <person name="Litvintseva A."/>
            <person name="Chen Y."/>
            <person name="Heitman J."/>
            <person name="Sun S."/>
            <person name="Springer D."/>
            <person name="Dromer F."/>
            <person name="Young S."/>
            <person name="Zeng Q."/>
            <person name="Gargeya S."/>
            <person name="Abouelleil A."/>
            <person name="Alvarado L."/>
            <person name="Chapman S.B."/>
            <person name="Gainer-Dewar J."/>
            <person name="Goldberg J."/>
            <person name="Griggs A."/>
            <person name="Gujja S."/>
            <person name="Hansen M."/>
            <person name="Howarth C."/>
            <person name="Imamovic A."/>
            <person name="Larimer J."/>
            <person name="Murphy C."/>
            <person name="Naylor J."/>
            <person name="Pearson M."/>
            <person name="Priest M."/>
            <person name="Roberts A."/>
            <person name="Saif S."/>
            <person name="Shea T."/>
            <person name="Sykes S."/>
            <person name="Wortman J."/>
            <person name="Nusbaum C."/>
            <person name="Birren B."/>
        </authorList>
    </citation>
    <scope>NUCLEOTIDE SEQUENCE [LARGE SCALE GENOMIC DNA]</scope>
    <source>
        <strain evidence="2 3">Ram5</strain>
    </source>
</reference>
<feature type="compositionally biased region" description="Acidic residues" evidence="1">
    <location>
        <begin position="255"/>
        <end position="272"/>
    </location>
</feature>
<feature type="compositionally biased region" description="Low complexity" evidence="1">
    <location>
        <begin position="219"/>
        <end position="231"/>
    </location>
</feature>
<dbReference type="OrthoDB" id="2576620at2759"/>
<evidence type="ECO:0000256" key="1">
    <source>
        <dbReference type="SAM" id="MobiDB-lite"/>
    </source>
</evidence>
<dbReference type="EMBL" id="KN847900">
    <property type="protein sequence ID" value="KIR41215.1"/>
    <property type="molecule type" value="Genomic_DNA"/>
</dbReference>
<dbReference type="Proteomes" id="UP000053392">
    <property type="component" value="Unassembled WGS sequence"/>
</dbReference>
<feature type="compositionally biased region" description="Polar residues" evidence="1">
    <location>
        <begin position="1"/>
        <end position="16"/>
    </location>
</feature>
<feature type="region of interest" description="Disordered" evidence="1">
    <location>
        <begin position="219"/>
        <end position="293"/>
    </location>
</feature>
<organism evidence="2 3">
    <name type="scientific">Cryptococcus deuterogattii Ram5</name>
    <dbReference type="NCBI Taxonomy" id="1296110"/>
    <lineage>
        <taxon>Eukaryota</taxon>
        <taxon>Fungi</taxon>
        <taxon>Dikarya</taxon>
        <taxon>Basidiomycota</taxon>
        <taxon>Agaricomycotina</taxon>
        <taxon>Tremellomycetes</taxon>
        <taxon>Tremellales</taxon>
        <taxon>Cryptococcaceae</taxon>
        <taxon>Cryptococcus</taxon>
        <taxon>Cryptococcus gattii species complex</taxon>
    </lineage>
</organism>
<proteinExistence type="predicted"/>
<feature type="region of interest" description="Disordered" evidence="1">
    <location>
        <begin position="1"/>
        <end position="104"/>
    </location>
</feature>
<feature type="compositionally biased region" description="Low complexity" evidence="1">
    <location>
        <begin position="346"/>
        <end position="355"/>
    </location>
</feature>
<feature type="region of interest" description="Disordered" evidence="1">
    <location>
        <begin position="338"/>
        <end position="394"/>
    </location>
</feature>
<keyword evidence="3" id="KW-1185">Reference proteome</keyword>
<evidence type="ECO:0000313" key="2">
    <source>
        <dbReference type="EMBL" id="KIR41215.1"/>
    </source>
</evidence>
<accession>A0A0D0V8N5</accession>
<feature type="compositionally biased region" description="Low complexity" evidence="1">
    <location>
        <begin position="77"/>
        <end position="101"/>
    </location>
</feature>
<feature type="region of interest" description="Disordered" evidence="1">
    <location>
        <begin position="125"/>
        <end position="180"/>
    </location>
</feature>
<evidence type="ECO:0000313" key="3">
    <source>
        <dbReference type="Proteomes" id="UP000053392"/>
    </source>
</evidence>
<sequence length="394" mass="41952">MPHSPNSQGLGITLANSAHPPSPLRISTTSSETRDQAQSQVSAYGQRSPTKTRAGVGRLRVKTSDFMLQPTHSYTHSHSPTKPVTVVSTSPTQPTATATSPCHSPSLLDYRPAAPAADVATATTIGAGSGKGTVKSLRTSKPLGPRSSPRVGTCLSGRTGDHDHLDHLGSAYGESGHEGLRVEVEEMYTDEGEERQGEDGAKTHLAPFRAPSSASVISASFSASTHTSSSKSGKRKSEGLRRRGVAQEGGKYMQLEEDADADGDADGDADADEGGREESEEGGQEQRPTTYAQPFYTRHAVTDAPAPVFARSPGQARTSNLAYPFPYPPQRTMPPHLYTTPSFFDPRYTTPTTRPDLAEGGFMSSDGWEREFPPRVRAKTSQPSSSEAAWAIAV</sequence>